<dbReference type="NCBIfam" id="TIGR03382">
    <property type="entry name" value="GC_trans_RRR"/>
    <property type="match status" value="1"/>
</dbReference>
<proteinExistence type="predicted"/>
<dbReference type="Proteomes" id="UP001064933">
    <property type="component" value="Chromosome"/>
</dbReference>
<dbReference type="RefSeq" id="WP_261758004.1">
    <property type="nucleotide sequence ID" value="NZ_CP104562.2"/>
</dbReference>
<reference evidence="4" key="1">
    <citation type="submission" date="2022-10" db="EMBL/GenBank/DDBJ databases">
        <title>Characterization and whole genome sequencing of a new Roseateles species, isolated from fresh water.</title>
        <authorList>
            <person name="Guliayeva D.Y."/>
            <person name="Akhremchuk A.E."/>
            <person name="Sikolenko M.A."/>
            <person name="Valentovich L.N."/>
            <person name="Sidarenka A.V."/>
        </authorList>
    </citation>
    <scope>NUCLEOTIDE SEQUENCE</scope>
    <source>
        <strain evidence="4">BIM B-1768</strain>
    </source>
</reference>
<keyword evidence="1" id="KW-1133">Transmembrane helix</keyword>
<evidence type="ECO:0000313" key="4">
    <source>
        <dbReference type="EMBL" id="UXH78225.1"/>
    </source>
</evidence>
<dbReference type="InterPro" id="IPR013424">
    <property type="entry name" value="Ice-binding_C"/>
</dbReference>
<protein>
    <submittedName>
        <fullName evidence="4">PEP-CTERM sorting domain-containing protein</fullName>
    </submittedName>
</protein>
<feature type="chain" id="PRO_5045071598" evidence="2">
    <location>
        <begin position="33"/>
        <end position="197"/>
    </location>
</feature>
<dbReference type="EMBL" id="CP104562">
    <property type="protein sequence ID" value="UXH78225.1"/>
    <property type="molecule type" value="Genomic_DNA"/>
</dbReference>
<keyword evidence="1" id="KW-0472">Membrane</keyword>
<organism evidence="4 5">
    <name type="scientific">Roseateles amylovorans</name>
    <dbReference type="NCBI Taxonomy" id="2978473"/>
    <lineage>
        <taxon>Bacteria</taxon>
        <taxon>Pseudomonadati</taxon>
        <taxon>Pseudomonadota</taxon>
        <taxon>Betaproteobacteria</taxon>
        <taxon>Burkholderiales</taxon>
        <taxon>Sphaerotilaceae</taxon>
        <taxon>Roseateles</taxon>
    </lineage>
</organism>
<dbReference type="InterPro" id="IPR017756">
    <property type="entry name" value="TM_Gly-Cys-Arg_CS"/>
</dbReference>
<feature type="transmembrane region" description="Helical" evidence="1">
    <location>
        <begin position="174"/>
        <end position="191"/>
    </location>
</feature>
<sequence length="197" mass="20646">MRKPFARLSRLAGLVPFTLALGLTLAAPLASATVLTFDDLGSDGLVPVNYGGLDWSASSWFQYAGEQAPFTPHSGDHRATLGWDGSADTSAIGFTTASVFSGAWFAGYQGVSITIDLYYGGTRVGSTSTLDLSDSPTFLASGYSGAVDRLVFRSNDPANFVMDDLSFTSAVPEPGTGALALAGLGLVGLFMRRRRVD</sequence>
<evidence type="ECO:0000256" key="2">
    <source>
        <dbReference type="SAM" id="SignalP"/>
    </source>
</evidence>
<evidence type="ECO:0000259" key="3">
    <source>
        <dbReference type="Pfam" id="PF07589"/>
    </source>
</evidence>
<accession>A0ABY6B064</accession>
<keyword evidence="5" id="KW-1185">Reference proteome</keyword>
<dbReference type="NCBIfam" id="TIGR02595">
    <property type="entry name" value="PEP_CTERM"/>
    <property type="match status" value="1"/>
</dbReference>
<keyword evidence="1" id="KW-0812">Transmembrane</keyword>
<gene>
    <name evidence="4" type="ORF">N4261_25295</name>
</gene>
<name>A0ABY6B064_9BURK</name>
<keyword evidence="2" id="KW-0732">Signal</keyword>
<feature type="domain" description="Ice-binding protein C-terminal" evidence="3">
    <location>
        <begin position="170"/>
        <end position="195"/>
    </location>
</feature>
<evidence type="ECO:0000256" key="1">
    <source>
        <dbReference type="SAM" id="Phobius"/>
    </source>
</evidence>
<feature type="signal peptide" evidence="2">
    <location>
        <begin position="1"/>
        <end position="32"/>
    </location>
</feature>
<evidence type="ECO:0000313" key="5">
    <source>
        <dbReference type="Proteomes" id="UP001064933"/>
    </source>
</evidence>
<dbReference type="Pfam" id="PF07589">
    <property type="entry name" value="PEP-CTERM"/>
    <property type="match status" value="1"/>
</dbReference>